<dbReference type="EMBL" id="ADZX01000582">
    <property type="protein sequence ID" value="EFK96057.1"/>
    <property type="molecule type" value="Genomic_DNA"/>
</dbReference>
<dbReference type="InterPro" id="IPR005822">
    <property type="entry name" value="Ribosomal_uL13"/>
</dbReference>
<dbReference type="GO" id="GO:0005840">
    <property type="term" value="C:ribosome"/>
    <property type="evidence" value="ECO:0007669"/>
    <property type="project" value="UniProtKB-KW"/>
</dbReference>
<dbReference type="Gene3D" id="3.90.1180.10">
    <property type="entry name" value="Ribosomal protein L13"/>
    <property type="match status" value="1"/>
</dbReference>
<accession>D9PK60</accession>
<reference evidence="4" key="2">
    <citation type="journal article" date="2011" name="Microb. Ecol.">
        <title>Taxonomic and Functional Metagenomic Profiling of the Microbial Community in the Anoxic Sediment of a Sub-saline Shallow Lake (Laguna de Carrizo, Central Spain).</title>
        <authorList>
            <person name="Ferrer M."/>
            <person name="Guazzaroni M.E."/>
            <person name="Richter M."/>
            <person name="Garcia-Salamanca A."/>
            <person name="Yarza P."/>
            <person name="Suarez-Suarez A."/>
            <person name="Solano J."/>
            <person name="Alcaide M."/>
            <person name="van Dillewijn P."/>
            <person name="Molina-Henares M.A."/>
            <person name="Lopez-Cortes N."/>
            <person name="Al-Ramahi Y."/>
            <person name="Guerrero C."/>
            <person name="Acosta A."/>
            <person name="de Eugenio L.I."/>
            <person name="Martinez V."/>
            <person name="Marques S."/>
            <person name="Rojo F."/>
            <person name="Santero E."/>
            <person name="Genilloud O."/>
            <person name="Perez-Perez J."/>
            <person name="Rossello-Mora R."/>
            <person name="Ramos J.L."/>
        </authorList>
    </citation>
    <scope>NUCLEOTIDE SEQUENCE</scope>
</reference>
<evidence type="ECO:0000256" key="2">
    <source>
        <dbReference type="ARBA" id="ARBA00022980"/>
    </source>
</evidence>
<comment type="similarity">
    <text evidence="1">Belongs to the universal ribosomal protein uL13 family.</text>
</comment>
<dbReference type="Pfam" id="PF00572">
    <property type="entry name" value="Ribosomal_L13"/>
    <property type="match status" value="1"/>
</dbReference>
<keyword evidence="3" id="KW-0687">Ribonucleoprotein</keyword>
<evidence type="ECO:0000256" key="3">
    <source>
        <dbReference type="ARBA" id="ARBA00023274"/>
    </source>
</evidence>
<dbReference type="SUPFAM" id="SSF52161">
    <property type="entry name" value="Ribosomal protein L13"/>
    <property type="match status" value="1"/>
</dbReference>
<dbReference type="PIRSF" id="PIRSF002181">
    <property type="entry name" value="Ribosomal_L13"/>
    <property type="match status" value="1"/>
</dbReference>
<proteinExistence type="inferred from homology"/>
<dbReference type="PANTHER" id="PTHR11545">
    <property type="entry name" value="RIBOSOMAL PROTEIN L13"/>
    <property type="match status" value="1"/>
</dbReference>
<dbReference type="GO" id="GO:0003729">
    <property type="term" value="F:mRNA binding"/>
    <property type="evidence" value="ECO:0007669"/>
    <property type="project" value="TreeGrafter"/>
</dbReference>
<gene>
    <name evidence="4" type="primary">rplM</name>
    <name evidence="4" type="ORF">LDC_1925</name>
</gene>
<dbReference type="GO" id="GO:0017148">
    <property type="term" value="P:negative regulation of translation"/>
    <property type="evidence" value="ECO:0007669"/>
    <property type="project" value="TreeGrafter"/>
</dbReference>
<dbReference type="CDD" id="cd00392">
    <property type="entry name" value="Ribosomal_L13"/>
    <property type="match status" value="1"/>
</dbReference>
<comment type="caution">
    <text evidence="4">The sequence shown here is derived from an EMBL/GenBank/DDBJ whole genome shotgun (WGS) entry which is preliminary data.</text>
</comment>
<dbReference type="GO" id="GO:0003735">
    <property type="term" value="F:structural constituent of ribosome"/>
    <property type="evidence" value="ECO:0007669"/>
    <property type="project" value="InterPro"/>
</dbReference>
<protein>
    <submittedName>
        <fullName evidence="4">50S ribosomal protein L13</fullName>
    </submittedName>
</protein>
<evidence type="ECO:0000313" key="4">
    <source>
        <dbReference type="EMBL" id="EFK96057.1"/>
    </source>
</evidence>
<dbReference type="AlphaFoldDB" id="D9PK60"/>
<sequence length="115" mass="12945">MREYNFDAKGKKLGRLATELSVVLMGKDEADFAPNKVADVKVIVNNASQLDINDKKMDSKIYDTYSGYPSGRKEFTMRKLIADKGFEAVIKNAVNGMLPKNKLRDKVMKNLIVND</sequence>
<keyword evidence="2 4" id="KW-0689">Ribosomal protein</keyword>
<dbReference type="InterPro" id="IPR036899">
    <property type="entry name" value="Ribosomal_uL13_sf"/>
</dbReference>
<organism evidence="4">
    <name type="scientific">sediment metagenome</name>
    <dbReference type="NCBI Taxonomy" id="749907"/>
    <lineage>
        <taxon>unclassified sequences</taxon>
        <taxon>metagenomes</taxon>
        <taxon>ecological metagenomes</taxon>
    </lineage>
</organism>
<name>D9PK60_9ZZZZ</name>
<dbReference type="GO" id="GO:0006412">
    <property type="term" value="P:translation"/>
    <property type="evidence" value="ECO:0007669"/>
    <property type="project" value="InterPro"/>
</dbReference>
<dbReference type="GO" id="GO:1990904">
    <property type="term" value="C:ribonucleoprotein complex"/>
    <property type="evidence" value="ECO:0007669"/>
    <property type="project" value="UniProtKB-KW"/>
</dbReference>
<dbReference type="InterPro" id="IPR005823">
    <property type="entry name" value="Ribosomal_uL13_bac-type"/>
</dbReference>
<reference evidence="4" key="1">
    <citation type="submission" date="2010-07" db="EMBL/GenBank/DDBJ databases">
        <authorList>
            <consortium name="CONSOLIDER consortium CSD2007-00005"/>
            <person name="Guazzaroni M.-E."/>
            <person name="Richter M."/>
            <person name="Garcia-Salamanca A."/>
            <person name="Yarza P."/>
            <person name="Ferrer M."/>
        </authorList>
    </citation>
    <scope>NUCLEOTIDE SEQUENCE</scope>
</reference>
<dbReference type="NCBIfam" id="TIGR01066">
    <property type="entry name" value="rplM_bact"/>
    <property type="match status" value="1"/>
</dbReference>
<dbReference type="PANTHER" id="PTHR11545:SF2">
    <property type="entry name" value="LARGE RIBOSOMAL SUBUNIT PROTEIN UL13M"/>
    <property type="match status" value="1"/>
</dbReference>
<evidence type="ECO:0000256" key="1">
    <source>
        <dbReference type="ARBA" id="ARBA00006227"/>
    </source>
</evidence>